<name>A0A8J9VX86_9NEOP</name>
<dbReference type="Gene3D" id="1.10.150.910">
    <property type="match status" value="1"/>
</dbReference>
<dbReference type="SUPFAM" id="SSF50978">
    <property type="entry name" value="WD40 repeat-like"/>
    <property type="match status" value="1"/>
</dbReference>
<dbReference type="Proteomes" id="UP000838878">
    <property type="component" value="Chromosome 8"/>
</dbReference>
<evidence type="ECO:0000259" key="9">
    <source>
        <dbReference type="Pfam" id="PF10433"/>
    </source>
</evidence>
<dbReference type="InterPro" id="IPR036322">
    <property type="entry name" value="WD40_repeat_dom_sf"/>
</dbReference>
<evidence type="ECO:0000259" key="8">
    <source>
        <dbReference type="Pfam" id="PF03178"/>
    </source>
</evidence>
<dbReference type="GO" id="GO:0008380">
    <property type="term" value="P:RNA splicing"/>
    <property type="evidence" value="ECO:0007669"/>
    <property type="project" value="UniProtKB-KW"/>
</dbReference>
<keyword evidence="4" id="KW-0508">mRNA splicing</keyword>
<dbReference type="Gene3D" id="2.130.10.10">
    <property type="entry name" value="YVTN repeat-like/Quinoprotein amine dehydrogenase"/>
    <property type="match status" value="2"/>
</dbReference>
<dbReference type="FunFam" id="2.130.10.10:FF:000031">
    <property type="entry name" value="Splicing factor 3b subunit 3"/>
    <property type="match status" value="1"/>
</dbReference>
<gene>
    <name evidence="11" type="ORF">BINO364_LOCUS14661</name>
</gene>
<dbReference type="InterPro" id="IPR018846">
    <property type="entry name" value="Beta-prop_RSE1/DDB1/CPSF1_1st"/>
</dbReference>
<keyword evidence="2" id="KW-0507">mRNA processing</keyword>
<evidence type="ECO:0000256" key="1">
    <source>
        <dbReference type="ARBA" id="ARBA00004123"/>
    </source>
</evidence>
<evidence type="ECO:0000256" key="5">
    <source>
        <dbReference type="ARBA" id="ARBA00023242"/>
    </source>
</evidence>
<evidence type="ECO:0000259" key="10">
    <source>
        <dbReference type="Pfam" id="PF23726"/>
    </source>
</evidence>
<reference evidence="11" key="1">
    <citation type="submission" date="2021-12" db="EMBL/GenBank/DDBJ databases">
        <authorList>
            <person name="Martin H S."/>
        </authorList>
    </citation>
    <scope>NUCLEOTIDE SEQUENCE</scope>
</reference>
<dbReference type="GO" id="GO:0005681">
    <property type="term" value="C:spliceosomal complex"/>
    <property type="evidence" value="ECO:0007669"/>
    <property type="project" value="UniProtKB-KW"/>
</dbReference>
<dbReference type="Pfam" id="PF10433">
    <property type="entry name" value="Beta-prop_RSE1_1st"/>
    <property type="match status" value="1"/>
</dbReference>
<feature type="domain" description="RSE1/DDB1/CPSF1 C-terminal" evidence="8">
    <location>
        <begin position="797"/>
        <end position="1122"/>
    </location>
</feature>
<dbReference type="FunFam" id="2.130.10.10:FF:000027">
    <property type="entry name" value="Splicing factor 3B subunit 3"/>
    <property type="match status" value="1"/>
</dbReference>
<evidence type="ECO:0000256" key="7">
    <source>
        <dbReference type="ARBA" id="ARBA00040929"/>
    </source>
</evidence>
<keyword evidence="5" id="KW-0539">Nucleus</keyword>
<dbReference type="InterPro" id="IPR058543">
    <property type="entry name" value="Beta-prop_RSE1/DDB1/CPSF1_2nd"/>
</dbReference>
<dbReference type="FunFam" id="1.10.150.910:FF:000002">
    <property type="entry name" value="Splicing factor 3B subunit 3"/>
    <property type="match status" value="1"/>
</dbReference>
<evidence type="ECO:0000313" key="11">
    <source>
        <dbReference type="EMBL" id="CAH0729595.1"/>
    </source>
</evidence>
<dbReference type="InterPro" id="IPR050358">
    <property type="entry name" value="RSE1/DDB1/CFT1"/>
</dbReference>
<proteinExistence type="inferred from homology"/>
<evidence type="ECO:0000256" key="6">
    <source>
        <dbReference type="ARBA" id="ARBA00038266"/>
    </source>
</evidence>
<keyword evidence="12" id="KW-1185">Reference proteome</keyword>
<accession>A0A8J9VX86</accession>
<comment type="subcellular location">
    <subcellularLocation>
        <location evidence="1">Nucleus</location>
    </subcellularLocation>
</comment>
<evidence type="ECO:0000313" key="12">
    <source>
        <dbReference type="Proteomes" id="UP000838878"/>
    </source>
</evidence>
<dbReference type="GO" id="GO:0006397">
    <property type="term" value="P:mRNA processing"/>
    <property type="evidence" value="ECO:0007669"/>
    <property type="project" value="UniProtKB-KW"/>
</dbReference>
<feature type="domain" description="RSE1/DDB1/CPSF1 second beta-propeller" evidence="10">
    <location>
        <begin position="402"/>
        <end position="697"/>
    </location>
</feature>
<feature type="non-terminal residue" evidence="11">
    <location>
        <position position="1156"/>
    </location>
</feature>
<dbReference type="Pfam" id="PF23726">
    <property type="entry name" value="Beta-prop_RSE1_2nd"/>
    <property type="match status" value="1"/>
</dbReference>
<dbReference type="EMBL" id="OV170228">
    <property type="protein sequence ID" value="CAH0729595.1"/>
    <property type="molecule type" value="Genomic_DNA"/>
</dbReference>
<dbReference type="PANTHER" id="PTHR10644">
    <property type="entry name" value="DNA REPAIR/RNA PROCESSING CPSF FAMILY"/>
    <property type="match status" value="1"/>
</dbReference>
<feature type="domain" description="RSE1/DDB1/CPSF1 first beta-propeller" evidence="9">
    <location>
        <begin position="3"/>
        <end position="348"/>
    </location>
</feature>
<evidence type="ECO:0000256" key="3">
    <source>
        <dbReference type="ARBA" id="ARBA00022728"/>
    </source>
</evidence>
<keyword evidence="3" id="KW-0747">Spliceosome</keyword>
<dbReference type="Pfam" id="PF03178">
    <property type="entry name" value="CPSF_A"/>
    <property type="match status" value="1"/>
</dbReference>
<dbReference type="AlphaFoldDB" id="A0A8J9VX86"/>
<dbReference type="InterPro" id="IPR015943">
    <property type="entry name" value="WD40/YVTN_repeat-like_dom_sf"/>
</dbReference>
<dbReference type="GO" id="GO:0003676">
    <property type="term" value="F:nucleic acid binding"/>
    <property type="evidence" value="ECO:0007669"/>
    <property type="project" value="InterPro"/>
</dbReference>
<evidence type="ECO:0000256" key="4">
    <source>
        <dbReference type="ARBA" id="ARBA00023187"/>
    </source>
</evidence>
<comment type="similarity">
    <text evidence="6">Belongs to the RSE1 family.</text>
</comment>
<dbReference type="InterPro" id="IPR004871">
    <property type="entry name" value="RSE1/DDB1/CPSF1_C"/>
</dbReference>
<organism evidence="11 12">
    <name type="scientific">Brenthis ino</name>
    <name type="common">lesser marbled fritillary</name>
    <dbReference type="NCBI Taxonomy" id="405034"/>
    <lineage>
        <taxon>Eukaryota</taxon>
        <taxon>Metazoa</taxon>
        <taxon>Ecdysozoa</taxon>
        <taxon>Arthropoda</taxon>
        <taxon>Hexapoda</taxon>
        <taxon>Insecta</taxon>
        <taxon>Pterygota</taxon>
        <taxon>Neoptera</taxon>
        <taxon>Endopterygota</taxon>
        <taxon>Lepidoptera</taxon>
        <taxon>Glossata</taxon>
        <taxon>Ditrysia</taxon>
        <taxon>Papilionoidea</taxon>
        <taxon>Nymphalidae</taxon>
        <taxon>Heliconiinae</taxon>
        <taxon>Argynnini</taxon>
        <taxon>Brenthis</taxon>
    </lineage>
</organism>
<protein>
    <recommendedName>
        <fullName evidence="7">Splicing factor 3B subunit 3</fullName>
    </recommendedName>
</protein>
<sequence>MKVEIFGVVRSMMSFRLTGGTKDYIVVGSDSGRIVILEYIPAKNILEKVHQETFGKSGCRRIVPGQYLAIDPKGRAVMIGAIEKQKLVYILNRDAEARLTISSPLEAHKSNTLVYHMVGVDVGFENPMFACLEIDYEEADADPTGKAAQNTQQTLTFYELDLGLNHVVRKYSEPLEEHANFLITVPGGNDGPSGVLICSENYLTYKNLGDQHDIRCPIPRRRNDLDDPERGMIFVCSATHKTKSMFFFLAQTEQGDIFKITIETDEDMVTEIKLKYFDTVPVATAMCVLKTGFLFVACEFGNHYLYQIAHLGDEDDEPEFSSAMPLEEGDTFFFAPRPLRNLVLVDELDSLSPILACHVADLTGEDTPQWLKWPSRNFLDLLTLYGLCAAIKMNLLWGEELKPSNTDEFDSYIIVSFVNATLVLSIGETVEEVTDSGFLGTTPTLSCHALGSDALVQVYPDGIRHIRADKRVNEWKAPGKKSIVKCAVNQRQVVIALTGGELVYFEMDPTGQLNEYTERKKLSSDVSCMALGSVATGEQRAWFLAVGLVDNTVRIISLDPADCLAPRSMQALPASPESLCIVDQPFESGAKSALHLNIGLSNGVLLRTTLDSVSGDLADTRTRYLGSRPVKLFKVRVQSAEAVLAVSSRTWLGYQYQNRFHLTPLSYECLEYAAGFSSEQCTEGIVAISSNTLRILALEKLGAVFNQTFQQLEYTPRKFVINSDNNQIIILETDHNSYTEEMKKQRRVQMAQEMREAAAGGGPEEQQLANEMADAFLTDVLPENVFSSPKAGAGMWASQIRVVDVSTTGATPETLFKLPLEQNEAAVSLCALRWSAHAEHAALHLVVGVAKDVVLSPRTCVEGSLHVYKVYNTGKLELVHKTPVDEYPGALAAFNGKLLAGVGRMLRLYDIGRRKLLRKCENRHIPNLIADIKTVRQRIFVSDVQESIFCVKYKKRENQLIIFADDTNPRWITNSCVLDYDTVAMSDKFGNIAVMRLPQSVTDDVDEDPTGNKALWDRGLLNGASQKGDIVVNFHVGETVTSLQRATLIPGGSEALLYATVSGSLGVLLPFTSREDHDFFQHLEMHMRSENPPLCGRDHLSFRSYYYPVKNVIDGDLCEQFNSLDPAKQKSIAGDLERMPAEVSKKLEDIRTRYAF</sequence>
<dbReference type="OrthoDB" id="436637at2759"/>
<evidence type="ECO:0000256" key="2">
    <source>
        <dbReference type="ARBA" id="ARBA00022664"/>
    </source>
</evidence>